<evidence type="ECO:0000256" key="1">
    <source>
        <dbReference type="ARBA" id="ARBA00022450"/>
    </source>
</evidence>
<dbReference type="SUPFAM" id="SSF56801">
    <property type="entry name" value="Acetyl-CoA synthetase-like"/>
    <property type="match status" value="1"/>
</dbReference>
<evidence type="ECO:0000313" key="4">
    <source>
        <dbReference type="EMBL" id="MDL2082315.1"/>
    </source>
</evidence>
<dbReference type="Proteomes" id="UP001241926">
    <property type="component" value="Unassembled WGS sequence"/>
</dbReference>
<dbReference type="PANTHER" id="PTHR44845">
    <property type="entry name" value="CARRIER DOMAIN-CONTAINING PROTEIN"/>
    <property type="match status" value="1"/>
</dbReference>
<dbReference type="Gene3D" id="3.40.50.1820">
    <property type="entry name" value="alpha/beta hydrolase"/>
    <property type="match status" value="1"/>
</dbReference>
<dbReference type="PROSITE" id="PS50075">
    <property type="entry name" value="CARRIER"/>
    <property type="match status" value="1"/>
</dbReference>
<evidence type="ECO:0000259" key="3">
    <source>
        <dbReference type="PROSITE" id="PS50075"/>
    </source>
</evidence>
<feature type="non-terminal residue" evidence="4">
    <location>
        <position position="1"/>
    </location>
</feature>
<sequence length="136" mass="14766">RGFRIELGEIETALAAHPGIAQATAIVRTDQPGEKRLIGYAVPTEGTTLDPTEIRRNLAGSLPEYMVPSAVIILDHFPLTSNGKLDRKALPAPDFTTAIGDRAPRTPREELLCHLFAEVLQLPHVGIDDNFFDLGG</sequence>
<dbReference type="Gene3D" id="3.30.300.30">
    <property type="match status" value="1"/>
</dbReference>
<dbReference type="PANTHER" id="PTHR44845:SF6">
    <property type="entry name" value="BETA-ALANINE-ACTIVATING ENZYME"/>
    <property type="match status" value="1"/>
</dbReference>
<dbReference type="InterPro" id="IPR045851">
    <property type="entry name" value="AMP-bd_C_sf"/>
</dbReference>
<organism evidence="4 5">
    <name type="scientific">Streptomyces fuscus</name>
    <dbReference type="NCBI Taxonomy" id="3048495"/>
    <lineage>
        <taxon>Bacteria</taxon>
        <taxon>Bacillati</taxon>
        <taxon>Actinomycetota</taxon>
        <taxon>Actinomycetes</taxon>
        <taxon>Kitasatosporales</taxon>
        <taxon>Streptomycetaceae</taxon>
        <taxon>Streptomyces</taxon>
    </lineage>
</organism>
<evidence type="ECO:0000313" key="5">
    <source>
        <dbReference type="Proteomes" id="UP001241926"/>
    </source>
</evidence>
<comment type="caution">
    <text evidence="4">The sequence shown here is derived from an EMBL/GenBank/DDBJ whole genome shotgun (WGS) entry which is preliminary data.</text>
</comment>
<dbReference type="InterPro" id="IPR025110">
    <property type="entry name" value="AMP-bd_C"/>
</dbReference>
<dbReference type="InterPro" id="IPR029058">
    <property type="entry name" value="AB_hydrolase_fold"/>
</dbReference>
<dbReference type="EMBL" id="JASJUS010000169">
    <property type="protein sequence ID" value="MDL2082315.1"/>
    <property type="molecule type" value="Genomic_DNA"/>
</dbReference>
<feature type="non-terminal residue" evidence="4">
    <location>
        <position position="136"/>
    </location>
</feature>
<gene>
    <name evidence="4" type="ORF">QNN03_38545</name>
</gene>
<name>A0ABT7JBP5_9ACTN</name>
<dbReference type="RefSeq" id="WP_419796459.1">
    <property type="nucleotide sequence ID" value="NZ_JASJUS010000169.1"/>
</dbReference>
<protein>
    <submittedName>
        <fullName evidence="4">CDA peptide synthetase III</fullName>
    </submittedName>
</protein>
<dbReference type="Pfam" id="PF13193">
    <property type="entry name" value="AMP-binding_C"/>
    <property type="match status" value="1"/>
</dbReference>
<keyword evidence="5" id="KW-1185">Reference proteome</keyword>
<dbReference type="InterPro" id="IPR009081">
    <property type="entry name" value="PP-bd_ACP"/>
</dbReference>
<evidence type="ECO:0000256" key="2">
    <source>
        <dbReference type="ARBA" id="ARBA00022553"/>
    </source>
</evidence>
<keyword evidence="1" id="KW-0596">Phosphopantetheine</keyword>
<proteinExistence type="predicted"/>
<accession>A0ABT7JBP5</accession>
<keyword evidence="2" id="KW-0597">Phosphoprotein</keyword>
<reference evidence="4 5" key="1">
    <citation type="submission" date="2023-05" db="EMBL/GenBank/DDBJ databases">
        <title>Streptomyces fuscus sp. nov., a brown-black pigment producing actinomyces isolated from dry sand of Sea duck farm.</title>
        <authorList>
            <person name="Xie J."/>
            <person name="Shen N."/>
        </authorList>
    </citation>
    <scope>NUCLEOTIDE SEQUENCE [LARGE SCALE GENOMIC DNA]</scope>
    <source>
        <strain evidence="4 5">GXMU-J15</strain>
    </source>
</reference>
<feature type="domain" description="Carrier" evidence="3">
    <location>
        <begin position="103"/>
        <end position="136"/>
    </location>
</feature>